<gene>
    <name evidence="1" type="ORF">QT385_13400</name>
</gene>
<protein>
    <submittedName>
        <fullName evidence="1">GLPGLI family protein</fullName>
    </submittedName>
</protein>
<dbReference type="NCBIfam" id="TIGR01200">
    <property type="entry name" value="GLPGLI"/>
    <property type="match status" value="1"/>
</dbReference>
<dbReference type="Proteomes" id="UP001239265">
    <property type="component" value="Unassembled WGS sequence"/>
</dbReference>
<sequence length="254" mass="29550">MEYKKVILLSFFLLINQLLKSQEYKLVPDLKVRYEFVFQSDSTDTKSKKSEIMNLYLTKDKSVFESDAKYKYDSIVSSYSKITPSSNLIVNFDAIQKPQVWISIFKNFNNNELIYSDKIMKYKLFYQDNIDKITWKILPETKVILGYKCKKAICHFGGRNYIAWYSEKIAIPNGPYKFNGLPGLILSIADTNNQFSFNVIEIAKHKNQEITINVKNNIKTTRENYYSDKVKIIKGLKGKNGRPPSINLNPIEKS</sequence>
<dbReference type="RefSeq" id="WP_052669177.1">
    <property type="nucleotide sequence ID" value="NZ_JAUCQJ010000004.1"/>
</dbReference>
<dbReference type="Pfam" id="PF22252">
    <property type="entry name" value="PNGase_F-II_N"/>
    <property type="match status" value="1"/>
</dbReference>
<evidence type="ECO:0000313" key="2">
    <source>
        <dbReference type="Proteomes" id="UP001239265"/>
    </source>
</evidence>
<name>A0ABD5B8B1_ELIMR</name>
<accession>A0ABD5B8B1</accession>
<organism evidence="1 2">
    <name type="scientific">Elizabethkingia miricola</name>
    <name type="common">Chryseobacterium miricola</name>
    <dbReference type="NCBI Taxonomy" id="172045"/>
    <lineage>
        <taxon>Bacteria</taxon>
        <taxon>Pseudomonadati</taxon>
        <taxon>Bacteroidota</taxon>
        <taxon>Flavobacteriia</taxon>
        <taxon>Flavobacteriales</taxon>
        <taxon>Weeksellaceae</taxon>
        <taxon>Elizabethkingia</taxon>
    </lineage>
</organism>
<dbReference type="InterPro" id="IPR005901">
    <property type="entry name" value="GLPGLI"/>
</dbReference>
<dbReference type="AlphaFoldDB" id="A0ABD5B8B1"/>
<comment type="caution">
    <text evidence="1">The sequence shown here is derived from an EMBL/GenBank/DDBJ whole genome shotgun (WGS) entry which is preliminary data.</text>
</comment>
<evidence type="ECO:0000313" key="1">
    <source>
        <dbReference type="EMBL" id="MDQ8749643.1"/>
    </source>
</evidence>
<dbReference type="EMBL" id="JAUCQJ010000004">
    <property type="protein sequence ID" value="MDQ8749643.1"/>
    <property type="molecule type" value="Genomic_DNA"/>
</dbReference>
<proteinExistence type="predicted"/>
<reference evidence="1 2" key="1">
    <citation type="submission" date="2023-06" db="EMBL/GenBank/DDBJ databases">
        <title>Nosocomial Elizabethkingia miricola genome.</title>
        <authorList>
            <person name="Morgado S."/>
            <person name="Fonseca E."/>
            <person name="Freitas F."/>
            <person name="Vicente A.C."/>
        </authorList>
    </citation>
    <scope>NUCLEOTIDE SEQUENCE [LARGE SCALE GENOMIC DNA]</scope>
    <source>
        <strain evidence="1 2">EM15</strain>
    </source>
</reference>